<accession>A0A2T7NNR6</accession>
<keyword evidence="6" id="KW-0325">Glycoprotein</keyword>
<name>A0A2T7NNR6_POMCA</name>
<dbReference type="GO" id="GO:0016020">
    <property type="term" value="C:membrane"/>
    <property type="evidence" value="ECO:0007669"/>
    <property type="project" value="UniProtKB-SubCell"/>
</dbReference>
<evidence type="ECO:0000313" key="8">
    <source>
        <dbReference type="EMBL" id="PVD22815.1"/>
    </source>
</evidence>
<organism evidence="8 9">
    <name type="scientific">Pomacea canaliculata</name>
    <name type="common">Golden apple snail</name>
    <dbReference type="NCBI Taxonomy" id="400727"/>
    <lineage>
        <taxon>Eukaryota</taxon>
        <taxon>Metazoa</taxon>
        <taxon>Spiralia</taxon>
        <taxon>Lophotrochozoa</taxon>
        <taxon>Mollusca</taxon>
        <taxon>Gastropoda</taxon>
        <taxon>Caenogastropoda</taxon>
        <taxon>Architaenioglossa</taxon>
        <taxon>Ampullarioidea</taxon>
        <taxon>Ampullariidae</taxon>
        <taxon>Pomacea</taxon>
    </lineage>
</organism>
<dbReference type="EMBL" id="PZQS01000010">
    <property type="protein sequence ID" value="PVD22815.1"/>
    <property type="molecule type" value="Genomic_DNA"/>
</dbReference>
<reference evidence="8 9" key="1">
    <citation type="submission" date="2018-04" db="EMBL/GenBank/DDBJ databases">
        <title>The genome of golden apple snail Pomacea canaliculata provides insight into stress tolerance and invasive adaptation.</title>
        <authorList>
            <person name="Liu C."/>
            <person name="Liu B."/>
            <person name="Ren Y."/>
            <person name="Zhang Y."/>
            <person name="Wang H."/>
            <person name="Li S."/>
            <person name="Jiang F."/>
            <person name="Yin L."/>
            <person name="Zhang G."/>
            <person name="Qian W."/>
            <person name="Fan W."/>
        </authorList>
    </citation>
    <scope>NUCLEOTIDE SEQUENCE [LARGE SCALE GENOMIC DNA]</scope>
    <source>
        <strain evidence="8">SZHN2017</strain>
        <tissue evidence="8">Muscle</tissue>
    </source>
</reference>
<evidence type="ECO:0000256" key="5">
    <source>
        <dbReference type="ARBA" id="ARBA00023136"/>
    </source>
</evidence>
<dbReference type="Proteomes" id="UP000245119">
    <property type="component" value="Linkage Group LG10"/>
</dbReference>
<protein>
    <recommendedName>
        <fullName evidence="7">SSD domain-containing protein</fullName>
    </recommendedName>
</protein>
<evidence type="ECO:0000256" key="3">
    <source>
        <dbReference type="ARBA" id="ARBA00022692"/>
    </source>
</evidence>
<evidence type="ECO:0000256" key="1">
    <source>
        <dbReference type="ARBA" id="ARBA00004141"/>
    </source>
</evidence>
<feature type="domain" description="SSD" evidence="7">
    <location>
        <begin position="42"/>
        <end position="111"/>
    </location>
</feature>
<comment type="subcellular location">
    <subcellularLocation>
        <location evidence="1">Membrane</location>
        <topology evidence="1">Multi-pass membrane protein</topology>
    </subcellularLocation>
</comment>
<comment type="similarity">
    <text evidence="2">Belongs to the patched family.</text>
</comment>
<evidence type="ECO:0000259" key="7">
    <source>
        <dbReference type="PROSITE" id="PS50156"/>
    </source>
</evidence>
<comment type="caution">
    <text evidence="8">The sequence shown here is derived from an EMBL/GenBank/DDBJ whole genome shotgun (WGS) entry which is preliminary data.</text>
</comment>
<keyword evidence="3" id="KW-0812">Transmembrane</keyword>
<dbReference type="PROSITE" id="PS50156">
    <property type="entry name" value="SSD"/>
    <property type="match status" value="1"/>
</dbReference>
<evidence type="ECO:0000256" key="6">
    <source>
        <dbReference type="ARBA" id="ARBA00023180"/>
    </source>
</evidence>
<dbReference type="AlphaFoldDB" id="A0A2T7NNR6"/>
<keyword evidence="9" id="KW-1185">Reference proteome</keyword>
<sequence>MRPDTRVEFYNTIINYITKTSKMSRGSFTYDYALHFDATTGIGVDDMFLLMSCWSSTLGTRDLSVPQRIRETFRAAGIGITITSLTDSLAFAIGASSVFISVRNFCLYSGLGPSALTDT</sequence>
<gene>
    <name evidence="8" type="ORF">C0Q70_16071</name>
</gene>
<dbReference type="PANTHER" id="PTHR10796:SF92">
    <property type="entry name" value="PATCHED-RELATED, ISOFORM A"/>
    <property type="match status" value="1"/>
</dbReference>
<dbReference type="InterPro" id="IPR003392">
    <property type="entry name" value="PTHD_SSD"/>
</dbReference>
<evidence type="ECO:0000313" key="9">
    <source>
        <dbReference type="Proteomes" id="UP000245119"/>
    </source>
</evidence>
<dbReference type="SUPFAM" id="SSF82866">
    <property type="entry name" value="Multidrug efflux transporter AcrB transmembrane domain"/>
    <property type="match status" value="1"/>
</dbReference>
<dbReference type="Pfam" id="PF02460">
    <property type="entry name" value="Patched"/>
    <property type="match status" value="1"/>
</dbReference>
<dbReference type="OrthoDB" id="6510177at2759"/>
<dbReference type="PANTHER" id="PTHR10796">
    <property type="entry name" value="PATCHED-RELATED"/>
    <property type="match status" value="1"/>
</dbReference>
<evidence type="ECO:0000256" key="4">
    <source>
        <dbReference type="ARBA" id="ARBA00022989"/>
    </source>
</evidence>
<dbReference type="InterPro" id="IPR000731">
    <property type="entry name" value="SSD"/>
</dbReference>
<keyword evidence="4" id="KW-1133">Transmembrane helix</keyword>
<evidence type="ECO:0000256" key="2">
    <source>
        <dbReference type="ARBA" id="ARBA00005585"/>
    </source>
</evidence>
<dbReference type="InterPro" id="IPR051697">
    <property type="entry name" value="Patched_domain-protein"/>
</dbReference>
<proteinExistence type="inferred from homology"/>
<keyword evidence="5" id="KW-0472">Membrane</keyword>